<keyword evidence="1" id="KW-0808">Transferase</keyword>
<sequence length="314" mass="33084">MPSNSPFDDLKNLLSQLPDQDHSSVKILQDDMQALPIGGAGGRIRDLLLWLAGWQGKAKPSLAESHICLLASSYEGGMEAEGIKFYIDFASKGQSFVNQLCKTHGTGLRVLEMAVEIPHKAAASPEPVWTEAEVMAAVAFGMEASASGGDLLGLGELAFGSEPYAIAIICRLLGLESGQFAKEEGLRTAAGKAQQLLNGSSEEGPLELLRLWGGREMAASVGAILAARSRQLPVILDGWAPSVAALLLWKMDPSSIDHCQLGAPLNDAHAHAMGKIGLLPIVNMPHDCAMGVGAGFAINMLNDAVSILSLPLSR</sequence>
<dbReference type="PANTHER" id="PTHR43463:SF1">
    <property type="entry name" value="NICOTINATE-NUCLEOTIDE--DIMETHYLBENZIMIDAZOLE PHOSPHORIBOSYLTRANSFERASE"/>
    <property type="match status" value="1"/>
</dbReference>
<name>A0AA52EGB7_9PROT</name>
<organism evidence="1 2">
    <name type="scientific">Temperatibacter marinus</name>
    <dbReference type="NCBI Taxonomy" id="1456591"/>
    <lineage>
        <taxon>Bacteria</taxon>
        <taxon>Pseudomonadati</taxon>
        <taxon>Pseudomonadota</taxon>
        <taxon>Alphaproteobacteria</taxon>
        <taxon>Kordiimonadales</taxon>
        <taxon>Temperatibacteraceae</taxon>
        <taxon>Temperatibacter</taxon>
    </lineage>
</organism>
<dbReference type="EC" id="2.4.2.21" evidence="1"/>
<evidence type="ECO:0000313" key="1">
    <source>
        <dbReference type="EMBL" id="WND02613.1"/>
    </source>
</evidence>
<dbReference type="Gene3D" id="3.40.50.10210">
    <property type="match status" value="1"/>
</dbReference>
<dbReference type="SUPFAM" id="SSF52733">
    <property type="entry name" value="Nicotinate mononucleotide:5,6-dimethylbenzimidazole phosphoribosyltransferase (CobT)"/>
    <property type="match status" value="1"/>
</dbReference>
<keyword evidence="1" id="KW-0328">Glycosyltransferase</keyword>
<evidence type="ECO:0000313" key="2">
    <source>
        <dbReference type="Proteomes" id="UP001268683"/>
    </source>
</evidence>
<dbReference type="Proteomes" id="UP001268683">
    <property type="component" value="Chromosome"/>
</dbReference>
<dbReference type="GO" id="GO:0008939">
    <property type="term" value="F:nicotinate-nucleotide-dimethylbenzimidazole phosphoribosyltransferase activity"/>
    <property type="evidence" value="ECO:0007669"/>
    <property type="project" value="UniProtKB-EC"/>
</dbReference>
<dbReference type="InterPro" id="IPR036087">
    <property type="entry name" value="Nict_dMeBzImd_PRibTrfase_sf"/>
</dbReference>
<dbReference type="Pfam" id="PF02277">
    <property type="entry name" value="DBI_PRT"/>
    <property type="match status" value="1"/>
</dbReference>
<gene>
    <name evidence="1" type="ORF">QGN29_13760</name>
</gene>
<reference evidence="1" key="1">
    <citation type="submission" date="2023-04" db="EMBL/GenBank/DDBJ databases">
        <title>Complete genome sequence of Temperatibacter marinus.</title>
        <authorList>
            <person name="Rong J.-C."/>
            <person name="Yi M.-L."/>
            <person name="Zhao Q."/>
        </authorList>
    </citation>
    <scope>NUCLEOTIDE SEQUENCE</scope>
    <source>
        <strain evidence="1">NBRC 110045</strain>
    </source>
</reference>
<dbReference type="KEGG" id="tmk:QGN29_13760"/>
<keyword evidence="2" id="KW-1185">Reference proteome</keyword>
<dbReference type="PANTHER" id="PTHR43463">
    <property type="entry name" value="NICOTINATE-NUCLEOTIDE--DIMETHYLBENZIMIDAZOLE PHOSPHORIBOSYLTRANSFERASE"/>
    <property type="match status" value="1"/>
</dbReference>
<accession>A0AA52EGB7</accession>
<dbReference type="AlphaFoldDB" id="A0AA52EGB7"/>
<dbReference type="InterPro" id="IPR003200">
    <property type="entry name" value="Nict_dMeBzImd_PRibTrfase"/>
</dbReference>
<protein>
    <submittedName>
        <fullName evidence="1">Nicotinate-nucleotide--dimethylbenzimidazole phosphoribosyltransferase</fullName>
        <ecNumber evidence="1">2.4.2.21</ecNumber>
    </submittedName>
</protein>
<proteinExistence type="predicted"/>
<dbReference type="RefSeq" id="WP_310798449.1">
    <property type="nucleotide sequence ID" value="NZ_CP123872.1"/>
</dbReference>
<dbReference type="EMBL" id="CP123872">
    <property type="protein sequence ID" value="WND02613.1"/>
    <property type="molecule type" value="Genomic_DNA"/>
</dbReference>